<gene>
    <name evidence="1" type="ORF">OS493_034873</name>
</gene>
<evidence type="ECO:0000313" key="1">
    <source>
        <dbReference type="EMBL" id="KAJ7388942.1"/>
    </source>
</evidence>
<dbReference type="Proteomes" id="UP001163046">
    <property type="component" value="Unassembled WGS sequence"/>
</dbReference>
<accession>A0A9W9ZW17</accession>
<proteinExistence type="predicted"/>
<reference evidence="1" key="1">
    <citation type="submission" date="2023-01" db="EMBL/GenBank/DDBJ databases">
        <title>Genome assembly of the deep-sea coral Lophelia pertusa.</title>
        <authorList>
            <person name="Herrera S."/>
            <person name="Cordes E."/>
        </authorList>
    </citation>
    <scope>NUCLEOTIDE SEQUENCE</scope>
    <source>
        <strain evidence="1">USNM1676648</strain>
        <tissue evidence="1">Polyp</tissue>
    </source>
</reference>
<organism evidence="1 2">
    <name type="scientific">Desmophyllum pertusum</name>
    <dbReference type="NCBI Taxonomy" id="174260"/>
    <lineage>
        <taxon>Eukaryota</taxon>
        <taxon>Metazoa</taxon>
        <taxon>Cnidaria</taxon>
        <taxon>Anthozoa</taxon>
        <taxon>Hexacorallia</taxon>
        <taxon>Scleractinia</taxon>
        <taxon>Caryophylliina</taxon>
        <taxon>Caryophylliidae</taxon>
        <taxon>Desmophyllum</taxon>
    </lineage>
</organism>
<sequence>MGAKKFLGDRGLADGAWHHRAKTHRQPFWTEEYRAVSNAFPYSIQRNMLKELGLNSRRNSQQPFWREEYGGLSDKHFIRVCQRKGLKSRSQYQKHQHNYFKQLELIVHHI</sequence>
<protein>
    <submittedName>
        <fullName evidence="1">Uncharacterized protein</fullName>
    </submittedName>
</protein>
<dbReference type="AlphaFoldDB" id="A0A9W9ZW17"/>
<comment type="caution">
    <text evidence="1">The sequence shown here is derived from an EMBL/GenBank/DDBJ whole genome shotgun (WGS) entry which is preliminary data.</text>
</comment>
<keyword evidence="2" id="KW-1185">Reference proteome</keyword>
<evidence type="ECO:0000313" key="2">
    <source>
        <dbReference type="Proteomes" id="UP001163046"/>
    </source>
</evidence>
<name>A0A9W9ZW17_9CNID</name>
<dbReference type="EMBL" id="MU825446">
    <property type="protein sequence ID" value="KAJ7388942.1"/>
    <property type="molecule type" value="Genomic_DNA"/>
</dbReference>